<gene>
    <name evidence="5" type="ORF">PFX98_15470</name>
</gene>
<organism evidence="5 6">
    <name type="scientific">Paucibacter sediminis</name>
    <dbReference type="NCBI Taxonomy" id="3019553"/>
    <lineage>
        <taxon>Bacteria</taxon>
        <taxon>Pseudomonadati</taxon>
        <taxon>Pseudomonadota</taxon>
        <taxon>Betaproteobacteria</taxon>
        <taxon>Burkholderiales</taxon>
        <taxon>Sphaerotilaceae</taxon>
        <taxon>Roseateles</taxon>
    </lineage>
</organism>
<protein>
    <submittedName>
        <fullName evidence="5">Class I SAM-dependent methyltransferase</fullName>
    </submittedName>
</protein>
<keyword evidence="4" id="KW-0812">Transmembrane</keyword>
<keyword evidence="6" id="KW-1185">Reference proteome</keyword>
<dbReference type="InterPro" id="IPR026170">
    <property type="entry name" value="FAM173A/B"/>
</dbReference>
<feature type="transmembrane region" description="Helical" evidence="4">
    <location>
        <begin position="44"/>
        <end position="62"/>
    </location>
</feature>
<feature type="transmembrane region" description="Helical" evidence="4">
    <location>
        <begin position="82"/>
        <end position="102"/>
    </location>
</feature>
<dbReference type="PANTHER" id="PTHR13610:SF9">
    <property type="entry name" value="FI06469P"/>
    <property type="match status" value="1"/>
</dbReference>
<keyword evidence="4" id="KW-0472">Membrane</keyword>
<keyword evidence="1 5" id="KW-0489">Methyltransferase</keyword>
<proteinExistence type="predicted"/>
<sequence length="255" mass="27949">MPISAATGLAPRLAWLLRWPLPALLSWAGSWAVYLLLRPWQATLAMAGAVLLGLALALPHGPRWRRLMVAGGFPLSLLLSSPGLSLPGWGWLAALALLVLAYPRRAWQDAPLFPTPHAALQDLPARIALRPDALVLDAGCGVGDGLRALRRAYPAARIHGVEWSRPWAWLAALRCPWATVRRGDMWAEDWSGFALVYLFQRPESMPRAWAKACQEMHAGSILVSLDFAIPGVAPYAQLQAGSARRLWVYQLPARP</sequence>
<dbReference type="PANTHER" id="PTHR13610">
    <property type="entry name" value="METHYLTRANSFERASE DOMAIN-CONTAINING PROTEIN"/>
    <property type="match status" value="1"/>
</dbReference>
<evidence type="ECO:0000256" key="4">
    <source>
        <dbReference type="SAM" id="Phobius"/>
    </source>
</evidence>
<dbReference type="AlphaFoldDB" id="A0AA95SLJ1"/>
<evidence type="ECO:0000256" key="1">
    <source>
        <dbReference type="ARBA" id="ARBA00022603"/>
    </source>
</evidence>
<dbReference type="Gene3D" id="3.40.50.150">
    <property type="entry name" value="Vaccinia Virus protein VP39"/>
    <property type="match status" value="1"/>
</dbReference>
<dbReference type="EMBL" id="CP116346">
    <property type="protein sequence ID" value="WIT10312.1"/>
    <property type="molecule type" value="Genomic_DNA"/>
</dbReference>
<evidence type="ECO:0000313" key="5">
    <source>
        <dbReference type="EMBL" id="WIT10312.1"/>
    </source>
</evidence>
<dbReference type="SUPFAM" id="SSF53335">
    <property type="entry name" value="S-adenosyl-L-methionine-dependent methyltransferases"/>
    <property type="match status" value="1"/>
</dbReference>
<dbReference type="GO" id="GO:0032259">
    <property type="term" value="P:methylation"/>
    <property type="evidence" value="ECO:0007669"/>
    <property type="project" value="UniProtKB-KW"/>
</dbReference>
<keyword evidence="4" id="KW-1133">Transmembrane helix</keyword>
<reference evidence="5" key="1">
    <citation type="submission" date="2023-01" db="EMBL/GenBank/DDBJ databases">
        <title>Whole genome sequence of Paucibacter sp. S2-9 isolated from pond sediment.</title>
        <authorList>
            <person name="Jung J.Y."/>
        </authorList>
    </citation>
    <scope>NUCLEOTIDE SEQUENCE</scope>
    <source>
        <strain evidence="5">S2-9</strain>
    </source>
</reference>
<evidence type="ECO:0000256" key="3">
    <source>
        <dbReference type="ARBA" id="ARBA00022691"/>
    </source>
</evidence>
<dbReference type="RefSeq" id="WP_285231380.1">
    <property type="nucleotide sequence ID" value="NZ_CP116346.1"/>
</dbReference>
<dbReference type="InterPro" id="IPR029063">
    <property type="entry name" value="SAM-dependent_MTases_sf"/>
</dbReference>
<dbReference type="Proteomes" id="UP001177769">
    <property type="component" value="Chromosome"/>
</dbReference>
<dbReference type="GO" id="GO:0016279">
    <property type="term" value="F:protein-lysine N-methyltransferase activity"/>
    <property type="evidence" value="ECO:0007669"/>
    <property type="project" value="InterPro"/>
</dbReference>
<accession>A0AA95SLJ1</accession>
<feature type="transmembrane region" description="Helical" evidence="4">
    <location>
        <begin position="19"/>
        <end position="37"/>
    </location>
</feature>
<keyword evidence="2" id="KW-0808">Transferase</keyword>
<evidence type="ECO:0000256" key="2">
    <source>
        <dbReference type="ARBA" id="ARBA00022679"/>
    </source>
</evidence>
<evidence type="ECO:0000313" key="6">
    <source>
        <dbReference type="Proteomes" id="UP001177769"/>
    </source>
</evidence>
<keyword evidence="3" id="KW-0949">S-adenosyl-L-methionine</keyword>
<dbReference type="KEGG" id="pais:PFX98_15470"/>
<name>A0AA95SLJ1_9BURK</name>